<comment type="similarity">
    <text evidence="3">Belongs to the glycosyltransferase 1 family. Bacterial/plant glycogen synthase subfamily.</text>
</comment>
<dbReference type="EC" id="2.4.1.21" evidence="4"/>
<evidence type="ECO:0000256" key="5">
    <source>
        <dbReference type="ARBA" id="ARBA00022676"/>
    </source>
</evidence>
<dbReference type="PANTHER" id="PTHR45825">
    <property type="entry name" value="GRANULE-BOUND STARCH SYNTHASE 1, CHLOROPLASTIC/AMYLOPLASTIC"/>
    <property type="match status" value="1"/>
</dbReference>
<evidence type="ECO:0000256" key="6">
    <source>
        <dbReference type="ARBA" id="ARBA00022679"/>
    </source>
</evidence>
<evidence type="ECO:0000313" key="10">
    <source>
        <dbReference type="EMBL" id="MBD7912398.1"/>
    </source>
</evidence>
<organism evidence="10 11">
    <name type="scientific">Clostridium cibarium</name>
    <dbReference type="NCBI Taxonomy" id="2762247"/>
    <lineage>
        <taxon>Bacteria</taxon>
        <taxon>Bacillati</taxon>
        <taxon>Bacillota</taxon>
        <taxon>Clostridia</taxon>
        <taxon>Eubacteriales</taxon>
        <taxon>Clostridiaceae</taxon>
        <taxon>Clostridium</taxon>
    </lineage>
</organism>
<dbReference type="InterPro" id="IPR001296">
    <property type="entry name" value="Glyco_trans_1"/>
</dbReference>
<comment type="function">
    <text evidence="2">Synthesizes alpha-1,4-glucan chains using ADP-glucose.</text>
</comment>
<keyword evidence="5" id="KW-0328">Glycosyltransferase</keyword>
<feature type="domain" description="Starch synthase catalytic" evidence="9">
    <location>
        <begin position="8"/>
        <end position="235"/>
    </location>
</feature>
<accession>A0ABR8PW95</accession>
<reference evidence="10 11" key="1">
    <citation type="submission" date="2020-08" db="EMBL/GenBank/DDBJ databases">
        <title>A Genomic Blueprint of the Chicken Gut Microbiome.</title>
        <authorList>
            <person name="Gilroy R."/>
            <person name="Ravi A."/>
            <person name="Getino M."/>
            <person name="Pursley I."/>
            <person name="Horton D.L."/>
            <person name="Alikhan N.-F."/>
            <person name="Baker D."/>
            <person name="Gharbi K."/>
            <person name="Hall N."/>
            <person name="Watson M."/>
            <person name="Adriaenssens E.M."/>
            <person name="Foster-Nyarko E."/>
            <person name="Jarju S."/>
            <person name="Secka A."/>
            <person name="Antonio M."/>
            <person name="Oren A."/>
            <person name="Chaudhuri R."/>
            <person name="La Ragione R.M."/>
            <person name="Hildebrand F."/>
            <person name="Pallen M.J."/>
        </authorList>
    </citation>
    <scope>NUCLEOTIDE SEQUENCE [LARGE SCALE GENOMIC DNA]</scope>
    <source>
        <strain evidence="10 11">Sa3CVN1</strain>
    </source>
</reference>
<gene>
    <name evidence="10" type="ORF">H9661_13625</name>
</gene>
<proteinExistence type="inferred from homology"/>
<keyword evidence="6" id="KW-0808">Transferase</keyword>
<dbReference type="RefSeq" id="WP_191769356.1">
    <property type="nucleotide sequence ID" value="NZ_JACSRA010000023.1"/>
</dbReference>
<evidence type="ECO:0000259" key="9">
    <source>
        <dbReference type="Pfam" id="PF08323"/>
    </source>
</evidence>
<dbReference type="Pfam" id="PF08323">
    <property type="entry name" value="Glyco_transf_5"/>
    <property type="match status" value="1"/>
</dbReference>
<dbReference type="Gene3D" id="3.40.50.2000">
    <property type="entry name" value="Glycogen Phosphorylase B"/>
    <property type="match status" value="2"/>
</dbReference>
<dbReference type="Proteomes" id="UP000627781">
    <property type="component" value="Unassembled WGS sequence"/>
</dbReference>
<dbReference type="PANTHER" id="PTHR45825:SF11">
    <property type="entry name" value="ALPHA AMYLASE DOMAIN-CONTAINING PROTEIN"/>
    <property type="match status" value="1"/>
</dbReference>
<dbReference type="NCBIfam" id="TIGR02095">
    <property type="entry name" value="glgA"/>
    <property type="match status" value="1"/>
</dbReference>
<evidence type="ECO:0000256" key="4">
    <source>
        <dbReference type="ARBA" id="ARBA00012588"/>
    </source>
</evidence>
<dbReference type="InterPro" id="IPR011835">
    <property type="entry name" value="GS/SS"/>
</dbReference>
<dbReference type="CDD" id="cd03791">
    <property type="entry name" value="GT5_Glycogen_synthase_DULL1-like"/>
    <property type="match status" value="1"/>
</dbReference>
<dbReference type="SUPFAM" id="SSF53756">
    <property type="entry name" value="UDP-Glycosyltransferase/glycogen phosphorylase"/>
    <property type="match status" value="1"/>
</dbReference>
<evidence type="ECO:0000256" key="2">
    <source>
        <dbReference type="ARBA" id="ARBA00002764"/>
    </source>
</evidence>
<keyword evidence="7" id="KW-0320">Glycogen biosynthesis</keyword>
<keyword evidence="11" id="KW-1185">Reference proteome</keyword>
<feature type="domain" description="Glycosyl transferase family 1" evidence="8">
    <location>
        <begin position="283"/>
        <end position="454"/>
    </location>
</feature>
<sequence length="505" mass="57954">MSFNEKVIIHIGAEVVPFSKIGGLGDVIGSLPMYFSKKTNWKNVVITPYYSGIKENLHSYKVFNICFNAVSYEAEVLYAKRDNVIYYFVKMEEAYAMQDGYLDGNKPYLTDVGLEYLLFGKCIAHFIKDINFKNVVLITHDWHASGIYPYIKNISENIIDTLHIIHNYQHQGQLYPDIFNFLEDDIRIMGNEILKYTETISMSAFAIFYANHIITVSKNYASELLEKRVAHPGLDYFEKAKKEVIGIINGIDEEKWNPYKSNSTVIPYNANYIENKVKNKEKIKEKYNIKTANSRPLLLILCRLTQQKGLDLFINMGNRRVFDYVKRMKNLISLGVDIIICGVPAGGVGGKVNKQLLEIEREVGLNFRYLNRYSDSLAEELLAGSDILLHPSNYEPCGLTPMYAMRYGTIPIVTKVGGLVDIVKDIKLDDKNGTGFVMKDVSYNSLYESVQEAKLMFKDKVKWNNMMKRGMVKDFSWSKSIDEYVKVIEGEDRDGTTNKHNYAYL</sequence>
<comment type="catalytic activity">
    <reaction evidence="1">
        <text>[(1-&gt;4)-alpha-D-glucosyl](n) + ADP-alpha-D-glucose = [(1-&gt;4)-alpha-D-glucosyl](n+1) + ADP + H(+)</text>
        <dbReference type="Rhea" id="RHEA:18189"/>
        <dbReference type="Rhea" id="RHEA-COMP:9584"/>
        <dbReference type="Rhea" id="RHEA-COMP:9587"/>
        <dbReference type="ChEBI" id="CHEBI:15378"/>
        <dbReference type="ChEBI" id="CHEBI:15444"/>
        <dbReference type="ChEBI" id="CHEBI:57498"/>
        <dbReference type="ChEBI" id="CHEBI:456216"/>
        <dbReference type="EC" id="2.4.1.21"/>
    </reaction>
</comment>
<name>A0ABR8PW95_9CLOT</name>
<evidence type="ECO:0000256" key="1">
    <source>
        <dbReference type="ARBA" id="ARBA00001478"/>
    </source>
</evidence>
<dbReference type="EMBL" id="JACSRA010000023">
    <property type="protein sequence ID" value="MBD7912398.1"/>
    <property type="molecule type" value="Genomic_DNA"/>
</dbReference>
<evidence type="ECO:0000259" key="8">
    <source>
        <dbReference type="Pfam" id="PF00534"/>
    </source>
</evidence>
<evidence type="ECO:0000256" key="7">
    <source>
        <dbReference type="ARBA" id="ARBA00023056"/>
    </source>
</evidence>
<evidence type="ECO:0000256" key="3">
    <source>
        <dbReference type="ARBA" id="ARBA00010281"/>
    </source>
</evidence>
<dbReference type="InterPro" id="IPR013534">
    <property type="entry name" value="Starch_synth_cat_dom"/>
</dbReference>
<protein>
    <recommendedName>
        <fullName evidence="4">starch synthase</fullName>
        <ecNumber evidence="4">2.4.1.21</ecNumber>
    </recommendedName>
</protein>
<evidence type="ECO:0000313" key="11">
    <source>
        <dbReference type="Proteomes" id="UP000627781"/>
    </source>
</evidence>
<comment type="caution">
    <text evidence="10">The sequence shown here is derived from an EMBL/GenBank/DDBJ whole genome shotgun (WGS) entry which is preliminary data.</text>
</comment>
<dbReference type="Pfam" id="PF00534">
    <property type="entry name" value="Glycos_transf_1"/>
    <property type="match status" value="1"/>
</dbReference>